<dbReference type="Proteomes" id="UP000886723">
    <property type="component" value="Unassembled WGS sequence"/>
</dbReference>
<organism evidence="9 10">
    <name type="scientific">Candidatus Pullilachnospira stercoravium</name>
    <dbReference type="NCBI Taxonomy" id="2840913"/>
    <lineage>
        <taxon>Bacteria</taxon>
        <taxon>Bacillati</taxon>
        <taxon>Bacillota</taxon>
        <taxon>Clostridia</taxon>
        <taxon>Lachnospirales</taxon>
        <taxon>Lachnospiraceae</taxon>
        <taxon>Lachnospiraceae incertae sedis</taxon>
        <taxon>Candidatus Pullilachnospira</taxon>
    </lineage>
</organism>
<evidence type="ECO:0000256" key="4">
    <source>
        <dbReference type="ARBA" id="ARBA00022989"/>
    </source>
</evidence>
<gene>
    <name evidence="9" type="ORF">IAA63_05235</name>
</gene>
<feature type="transmembrane region" description="Helical" evidence="7">
    <location>
        <begin position="424"/>
        <end position="445"/>
    </location>
</feature>
<dbReference type="AlphaFoldDB" id="A0A9D1NUF2"/>
<evidence type="ECO:0000259" key="8">
    <source>
        <dbReference type="Pfam" id="PF02687"/>
    </source>
</evidence>
<sequence length="778" mass="83839">MKSYLDLIGIFGRQRKKENRMTRICIVLAVFLVTVIFGMADMEVRTQKIQTIREGGGWHAAFGQISQEQMELIAARPETKTAARCRTINGSLDQGVRIQGMEVQILGFDNTFQELFPGFVIEEGNAPENDSEAVAPAAMKEQLGLTLGDTVTVTLPDGTEKAFDICGFTGKSSMLGDQEAVLYVSFGAGQELGRLLQTDQAESLFVSFYPQYRILKTLEDIRGQLGISQDQVATNARLLALTLQSQDPYVLQIYLVAVVLAVLVGLAGIFMISGSLNSSTARRTEFFGMMRCLGATRKQVARFVKREALGWCLWAVPAGILMGCVVIWILCAMLRLVSPGIFDGMPVFGISWIGILCGGAEGFLTVLLAARTPARIASRVSPQAAVSGNAGTIPEAKHAAQTGRGMRVEVALGVHHALGSKKNFLLMVLSFSFSILLFMGFSAAVDFLNFAIVPIQPYAEDVMVAGSDGSCSISRETAEKLAESPGVKRCFGRMIVRGLEVSVDGETVSVDLISYEENQFSWAEEFLEDGTVEAARRGEGLLAAGGAKDLGSSVRIVDASGQAQELPVSGVVTKAPGTEDNTAAFICSEELFTRLTGIEDYAVVDIQLTRSAMDADVEQLRAIAGGDAAFTDSRQSNRENRGAYYSAAIFIYGFLVVIAMIAVFNIVNSIAMSVSSRTQQYGAMRAVGMSRKQMSRMVAAEAWTYGLGGILAGCAAGIPLNRLAFSFLVTAQWGARWEFPLRELIVIVLVVAASVALSTRGPVRRLGQMSIVKNVNTE</sequence>
<accession>A0A9D1NUF2</accession>
<dbReference type="InterPro" id="IPR050250">
    <property type="entry name" value="Macrolide_Exporter_MacB"/>
</dbReference>
<dbReference type="PANTHER" id="PTHR30572:SF4">
    <property type="entry name" value="ABC TRANSPORTER PERMEASE YTRF"/>
    <property type="match status" value="1"/>
</dbReference>
<feature type="transmembrane region" description="Helical" evidence="7">
    <location>
        <begin position="702"/>
        <end position="724"/>
    </location>
</feature>
<keyword evidence="2" id="KW-1003">Cell membrane</keyword>
<evidence type="ECO:0000256" key="2">
    <source>
        <dbReference type="ARBA" id="ARBA00022475"/>
    </source>
</evidence>
<comment type="subcellular location">
    <subcellularLocation>
        <location evidence="1">Cell membrane</location>
        <topology evidence="1">Multi-pass membrane protein</topology>
    </subcellularLocation>
</comment>
<dbReference type="Pfam" id="PF02687">
    <property type="entry name" value="FtsX"/>
    <property type="match status" value="2"/>
</dbReference>
<feature type="transmembrane region" description="Helical" evidence="7">
    <location>
        <begin position="308"/>
        <end position="330"/>
    </location>
</feature>
<reference evidence="9" key="2">
    <citation type="journal article" date="2021" name="PeerJ">
        <title>Extensive microbial diversity within the chicken gut microbiome revealed by metagenomics and culture.</title>
        <authorList>
            <person name="Gilroy R."/>
            <person name="Ravi A."/>
            <person name="Getino M."/>
            <person name="Pursley I."/>
            <person name="Horton D.L."/>
            <person name="Alikhan N.F."/>
            <person name="Baker D."/>
            <person name="Gharbi K."/>
            <person name="Hall N."/>
            <person name="Watson M."/>
            <person name="Adriaenssens E.M."/>
            <person name="Foster-Nyarko E."/>
            <person name="Jarju S."/>
            <person name="Secka A."/>
            <person name="Antonio M."/>
            <person name="Oren A."/>
            <person name="Chaudhuri R.R."/>
            <person name="La Ragione R."/>
            <person name="Hildebrand F."/>
            <person name="Pallen M.J."/>
        </authorList>
    </citation>
    <scope>NUCLEOTIDE SEQUENCE</scope>
    <source>
        <strain evidence="9">ChiBcec2-4451</strain>
    </source>
</reference>
<evidence type="ECO:0000313" key="9">
    <source>
        <dbReference type="EMBL" id="HIV12528.1"/>
    </source>
</evidence>
<evidence type="ECO:0000256" key="1">
    <source>
        <dbReference type="ARBA" id="ARBA00004651"/>
    </source>
</evidence>
<keyword evidence="5 7" id="KW-0472">Membrane</keyword>
<feature type="domain" description="ABC3 transporter permease C-terminal" evidence="8">
    <location>
        <begin position="259"/>
        <end position="373"/>
    </location>
</feature>
<feature type="transmembrane region" description="Helical" evidence="7">
    <location>
        <begin position="350"/>
        <end position="370"/>
    </location>
</feature>
<feature type="transmembrane region" description="Helical" evidence="7">
    <location>
        <begin position="643"/>
        <end position="667"/>
    </location>
</feature>
<evidence type="ECO:0000313" key="10">
    <source>
        <dbReference type="Proteomes" id="UP000886723"/>
    </source>
</evidence>
<feature type="transmembrane region" description="Helical" evidence="7">
    <location>
        <begin position="21"/>
        <end position="40"/>
    </location>
</feature>
<dbReference type="EMBL" id="DVON01000113">
    <property type="protein sequence ID" value="HIV12528.1"/>
    <property type="molecule type" value="Genomic_DNA"/>
</dbReference>
<feature type="transmembrane region" description="Helical" evidence="7">
    <location>
        <begin position="249"/>
        <end position="273"/>
    </location>
</feature>
<protein>
    <submittedName>
        <fullName evidence="9">FtsX-like permease family protein</fullName>
    </submittedName>
</protein>
<evidence type="ECO:0000256" key="5">
    <source>
        <dbReference type="ARBA" id="ARBA00023136"/>
    </source>
</evidence>
<name>A0A9D1NUF2_9FIRM</name>
<feature type="transmembrane region" description="Helical" evidence="7">
    <location>
        <begin position="744"/>
        <end position="763"/>
    </location>
</feature>
<comment type="similarity">
    <text evidence="6">Belongs to the ABC-4 integral membrane protein family.</text>
</comment>
<evidence type="ECO:0000256" key="6">
    <source>
        <dbReference type="ARBA" id="ARBA00038076"/>
    </source>
</evidence>
<dbReference type="GO" id="GO:0022857">
    <property type="term" value="F:transmembrane transporter activity"/>
    <property type="evidence" value="ECO:0007669"/>
    <property type="project" value="TreeGrafter"/>
</dbReference>
<reference evidence="9" key="1">
    <citation type="submission" date="2020-10" db="EMBL/GenBank/DDBJ databases">
        <authorList>
            <person name="Gilroy R."/>
        </authorList>
    </citation>
    <scope>NUCLEOTIDE SEQUENCE</scope>
    <source>
        <strain evidence="9">ChiBcec2-4451</strain>
    </source>
</reference>
<keyword evidence="4 7" id="KW-1133">Transmembrane helix</keyword>
<comment type="caution">
    <text evidence="9">The sequence shown here is derived from an EMBL/GenBank/DDBJ whole genome shotgun (WGS) entry which is preliminary data.</text>
</comment>
<dbReference type="GO" id="GO:0005886">
    <property type="term" value="C:plasma membrane"/>
    <property type="evidence" value="ECO:0007669"/>
    <property type="project" value="UniProtKB-SubCell"/>
</dbReference>
<feature type="domain" description="ABC3 transporter permease C-terminal" evidence="8">
    <location>
        <begin position="654"/>
        <end position="770"/>
    </location>
</feature>
<dbReference type="InterPro" id="IPR003838">
    <property type="entry name" value="ABC3_permease_C"/>
</dbReference>
<evidence type="ECO:0000256" key="7">
    <source>
        <dbReference type="SAM" id="Phobius"/>
    </source>
</evidence>
<proteinExistence type="inferred from homology"/>
<evidence type="ECO:0000256" key="3">
    <source>
        <dbReference type="ARBA" id="ARBA00022692"/>
    </source>
</evidence>
<keyword evidence="3 7" id="KW-0812">Transmembrane</keyword>
<dbReference type="PANTHER" id="PTHR30572">
    <property type="entry name" value="MEMBRANE COMPONENT OF TRANSPORTER-RELATED"/>
    <property type="match status" value="1"/>
</dbReference>